<sequence>MKKTRRRALTASLALFSVGAITGTAILVTTGHETGLAAVPVGSGDHGDCITAAFPGESGTVASSPAAEVPRPSTTVTAPQHVQAGWSGAWSTAVQDLSDTADRDVTGRTVRQLVHPTLGGSSIRMRLVNTFGTEPLELARVTVALAVKTGAPELTTGTVHEVTFSGAARAEVPPGGRVISDPVELPIDLGDTLAVDVVTQGATVATSGHARAVATTFLGPGDLAGRTSGAAFTDSVRSWYWLEGVDVPDPGGEGSVSMFGDSITEGIGSTPDHDRRWPDLLAARMRGNTATAGLGVLNEGIGGNRLTSENVNCGSPSASGLRRFEHDVLARPEVRVVVIALGINDIGTGTPATTVIAGLTTLADRAHAGGLRVVGATLTPFTCEGGCLSPEKEQQRRLVNDWVRSTTVFDAVVDFDAAVADPAAPERMGAAHDSGDHLHPGDAGMRALAEAFDLAALTG</sequence>
<accession>A0ABS5TNI8</accession>
<protein>
    <recommendedName>
        <fullName evidence="2">SGNH hydrolase-type esterase domain-containing protein</fullName>
    </recommendedName>
</protein>
<dbReference type="RefSeq" id="WP_214159208.1">
    <property type="nucleotide sequence ID" value="NZ_JAHBAY010000013.1"/>
</dbReference>
<reference evidence="3 4" key="1">
    <citation type="submission" date="2021-05" db="EMBL/GenBank/DDBJ databases">
        <title>Kineosporia and Streptomyces sp. nov. two new marine actinobacteria isolated from Coral.</title>
        <authorList>
            <person name="Buangrab K."/>
            <person name="Sutthacheep M."/>
            <person name="Yeemin T."/>
            <person name="Harunari E."/>
            <person name="Igarashi Y."/>
            <person name="Kanchanasin P."/>
            <person name="Tanasupawat S."/>
            <person name="Phongsopitanun W."/>
        </authorList>
    </citation>
    <scope>NUCLEOTIDE SEQUENCE [LARGE SCALE GENOMIC DNA]</scope>
    <source>
        <strain evidence="3 4">J2-2</strain>
    </source>
</reference>
<keyword evidence="4" id="KW-1185">Reference proteome</keyword>
<dbReference type="SUPFAM" id="SSF52266">
    <property type="entry name" value="SGNH hydrolase"/>
    <property type="match status" value="1"/>
</dbReference>
<dbReference type="InterPro" id="IPR053140">
    <property type="entry name" value="GDSL_Rv0518-like"/>
</dbReference>
<feature type="signal peptide" evidence="1">
    <location>
        <begin position="1"/>
        <end position="22"/>
    </location>
</feature>
<gene>
    <name evidence="3" type="ORF">KIH74_27230</name>
</gene>
<evidence type="ECO:0000313" key="4">
    <source>
        <dbReference type="Proteomes" id="UP001197247"/>
    </source>
</evidence>
<dbReference type="Pfam" id="PF13472">
    <property type="entry name" value="Lipase_GDSL_2"/>
    <property type="match status" value="1"/>
</dbReference>
<comment type="caution">
    <text evidence="3">The sequence shown here is derived from an EMBL/GenBank/DDBJ whole genome shotgun (WGS) entry which is preliminary data.</text>
</comment>
<dbReference type="Proteomes" id="UP001197247">
    <property type="component" value="Unassembled WGS sequence"/>
</dbReference>
<evidence type="ECO:0000259" key="2">
    <source>
        <dbReference type="Pfam" id="PF13472"/>
    </source>
</evidence>
<dbReference type="EMBL" id="JAHBAY010000013">
    <property type="protein sequence ID" value="MBT0772667.1"/>
    <property type="molecule type" value="Genomic_DNA"/>
</dbReference>
<proteinExistence type="predicted"/>
<evidence type="ECO:0000313" key="3">
    <source>
        <dbReference type="EMBL" id="MBT0772667.1"/>
    </source>
</evidence>
<dbReference type="Gene3D" id="3.40.50.1110">
    <property type="entry name" value="SGNH hydrolase"/>
    <property type="match status" value="1"/>
</dbReference>
<dbReference type="PANTHER" id="PTHR43784">
    <property type="entry name" value="GDSL-LIKE LIPASE/ACYLHYDROLASE, PUTATIVE (AFU_ORTHOLOGUE AFUA_2G00820)-RELATED"/>
    <property type="match status" value="1"/>
</dbReference>
<dbReference type="InterPro" id="IPR036514">
    <property type="entry name" value="SGNH_hydro_sf"/>
</dbReference>
<feature type="chain" id="PRO_5045403389" description="SGNH hydrolase-type esterase domain-containing protein" evidence="1">
    <location>
        <begin position="23"/>
        <end position="459"/>
    </location>
</feature>
<organism evidence="3 4">
    <name type="scientific">Kineosporia corallincola</name>
    <dbReference type="NCBI Taxonomy" id="2835133"/>
    <lineage>
        <taxon>Bacteria</taxon>
        <taxon>Bacillati</taxon>
        <taxon>Actinomycetota</taxon>
        <taxon>Actinomycetes</taxon>
        <taxon>Kineosporiales</taxon>
        <taxon>Kineosporiaceae</taxon>
        <taxon>Kineosporia</taxon>
    </lineage>
</organism>
<evidence type="ECO:0000256" key="1">
    <source>
        <dbReference type="SAM" id="SignalP"/>
    </source>
</evidence>
<dbReference type="InterPro" id="IPR013830">
    <property type="entry name" value="SGNH_hydro"/>
</dbReference>
<dbReference type="PANTHER" id="PTHR43784:SF2">
    <property type="entry name" value="GDSL-LIKE LIPASE_ACYLHYDROLASE, PUTATIVE (AFU_ORTHOLOGUE AFUA_2G00820)-RELATED"/>
    <property type="match status" value="1"/>
</dbReference>
<keyword evidence="1" id="KW-0732">Signal</keyword>
<feature type="domain" description="SGNH hydrolase-type esterase" evidence="2">
    <location>
        <begin position="259"/>
        <end position="447"/>
    </location>
</feature>
<name>A0ABS5TNI8_9ACTN</name>